<keyword evidence="3" id="KW-1185">Reference proteome</keyword>
<sequence length="284" mass="32215">MTLSYYDPVLAMQKIDTTLTLFVPSDKAMSKIPSTYRDRLEREEETLYKVVYAHIIPGQAVFTEPTVHNHGFRDGYPAGSNTKDNRVIIRKPNLDHVYVNSLRVTAEITNGNLTCRNGVVHIIDKLLGYVFYSVREEISKYARQFDQIINRANPDIVKGLTEQSQTTVFVPTDEAFQNIANLPWIDLNTMNQNITNMILRLHMLYNRLIVDMSALTGGYESRQPLESQQNGAMLYVYNERNESWVQGGPRGLGGVKAKVVDPDVACTNGQVNYINAVLEKHMII</sequence>
<dbReference type="InterPro" id="IPR000782">
    <property type="entry name" value="FAS1_domain"/>
</dbReference>
<evidence type="ECO:0000259" key="1">
    <source>
        <dbReference type="PROSITE" id="PS50213"/>
    </source>
</evidence>
<dbReference type="PANTHER" id="PTHR10900:SF77">
    <property type="entry name" value="FI19380P1"/>
    <property type="match status" value="1"/>
</dbReference>
<proteinExistence type="predicted"/>
<dbReference type="Proteomes" id="UP001217089">
    <property type="component" value="Unassembled WGS sequence"/>
</dbReference>
<gene>
    <name evidence="2" type="ORF">KUTeg_010691</name>
</gene>
<organism evidence="2 3">
    <name type="scientific">Tegillarca granosa</name>
    <name type="common">Malaysian cockle</name>
    <name type="synonym">Anadara granosa</name>
    <dbReference type="NCBI Taxonomy" id="220873"/>
    <lineage>
        <taxon>Eukaryota</taxon>
        <taxon>Metazoa</taxon>
        <taxon>Spiralia</taxon>
        <taxon>Lophotrochozoa</taxon>
        <taxon>Mollusca</taxon>
        <taxon>Bivalvia</taxon>
        <taxon>Autobranchia</taxon>
        <taxon>Pteriomorphia</taxon>
        <taxon>Arcoida</taxon>
        <taxon>Arcoidea</taxon>
        <taxon>Arcidae</taxon>
        <taxon>Tegillarca</taxon>
    </lineage>
</organism>
<protein>
    <recommendedName>
        <fullName evidence="1">FAS1 domain-containing protein</fullName>
    </recommendedName>
</protein>
<reference evidence="2 3" key="1">
    <citation type="submission" date="2022-12" db="EMBL/GenBank/DDBJ databases">
        <title>Chromosome-level genome of Tegillarca granosa.</title>
        <authorList>
            <person name="Kim J."/>
        </authorList>
    </citation>
    <scope>NUCLEOTIDE SEQUENCE [LARGE SCALE GENOMIC DNA]</scope>
    <source>
        <strain evidence="2">Teg-2019</strain>
        <tissue evidence="2">Adductor muscle</tissue>
    </source>
</reference>
<dbReference type="PANTHER" id="PTHR10900">
    <property type="entry name" value="PERIOSTIN-RELATED"/>
    <property type="match status" value="1"/>
</dbReference>
<dbReference type="SUPFAM" id="SSF82153">
    <property type="entry name" value="FAS1 domain"/>
    <property type="match status" value="2"/>
</dbReference>
<dbReference type="InterPro" id="IPR050904">
    <property type="entry name" value="Adhesion/Biosynth-related"/>
</dbReference>
<feature type="domain" description="FAS1" evidence="1">
    <location>
        <begin position="119"/>
        <end position="278"/>
    </location>
</feature>
<accession>A0ABQ9F559</accession>
<dbReference type="Pfam" id="PF02469">
    <property type="entry name" value="Fasciclin"/>
    <property type="match status" value="2"/>
</dbReference>
<evidence type="ECO:0000313" key="3">
    <source>
        <dbReference type="Proteomes" id="UP001217089"/>
    </source>
</evidence>
<dbReference type="PROSITE" id="PS50213">
    <property type="entry name" value="FAS1"/>
    <property type="match status" value="2"/>
</dbReference>
<dbReference type="EMBL" id="JARBDR010000496">
    <property type="protein sequence ID" value="KAJ8311336.1"/>
    <property type="molecule type" value="Genomic_DNA"/>
</dbReference>
<dbReference type="Gene3D" id="2.30.180.10">
    <property type="entry name" value="FAS1 domain"/>
    <property type="match status" value="2"/>
</dbReference>
<dbReference type="SMART" id="SM00554">
    <property type="entry name" value="FAS1"/>
    <property type="match status" value="2"/>
</dbReference>
<name>A0ABQ9F559_TEGGR</name>
<comment type="caution">
    <text evidence="2">The sequence shown here is derived from an EMBL/GenBank/DDBJ whole genome shotgun (WGS) entry which is preliminary data.</text>
</comment>
<dbReference type="InterPro" id="IPR036378">
    <property type="entry name" value="FAS1_dom_sf"/>
</dbReference>
<evidence type="ECO:0000313" key="2">
    <source>
        <dbReference type="EMBL" id="KAJ8311336.1"/>
    </source>
</evidence>
<feature type="domain" description="FAS1" evidence="1">
    <location>
        <begin position="1"/>
        <end position="127"/>
    </location>
</feature>